<reference evidence="1" key="1">
    <citation type="submission" date="2016-12" db="EMBL/GenBank/DDBJ databases">
        <title>The genomes of Aspergillus section Nigri reveals drivers in fungal speciation.</title>
        <authorList>
            <consortium name="DOE Joint Genome Institute"/>
            <person name="Vesth T.C."/>
            <person name="Nybo J."/>
            <person name="Theobald S."/>
            <person name="Brandl J."/>
            <person name="Frisvad J.C."/>
            <person name="Nielsen K.F."/>
            <person name="Lyhne E.K."/>
            <person name="Kogle M.E."/>
            <person name="Kuo A."/>
            <person name="Riley R."/>
            <person name="Clum A."/>
            <person name="Nolan M."/>
            <person name="Lipzen A."/>
            <person name="Salamov A."/>
            <person name="Henrissat B."/>
            <person name="Wiebenga A."/>
            <person name="De vries R.P."/>
            <person name="Grigoriev I.V."/>
            <person name="Mortensen U.H."/>
            <person name="Andersen M.R."/>
            <person name="Baker S.E."/>
        </authorList>
    </citation>
    <scope>NUCLEOTIDE SEQUENCE</scope>
    <source>
        <strain evidence="1">IBT 28561</strain>
    </source>
</reference>
<name>A0A2I1CUC4_ASPC2</name>
<accession>A0A2I1CUC4</accession>
<dbReference type="GeneID" id="36545253"/>
<comment type="caution">
    <text evidence="1">The sequence shown here is derived from an EMBL/GenBank/DDBJ whole genome shotgun (WGS) entry which is preliminary data.</text>
</comment>
<evidence type="ECO:0000313" key="2">
    <source>
        <dbReference type="Proteomes" id="UP000234254"/>
    </source>
</evidence>
<organism evidence="1 2">
    <name type="scientific">Aspergillus campestris (strain IBT 28561)</name>
    <dbReference type="NCBI Taxonomy" id="1392248"/>
    <lineage>
        <taxon>Eukaryota</taxon>
        <taxon>Fungi</taxon>
        <taxon>Dikarya</taxon>
        <taxon>Ascomycota</taxon>
        <taxon>Pezizomycotina</taxon>
        <taxon>Eurotiomycetes</taxon>
        <taxon>Eurotiomycetidae</taxon>
        <taxon>Eurotiales</taxon>
        <taxon>Aspergillaceae</taxon>
        <taxon>Aspergillus</taxon>
        <taxon>Aspergillus subgen. Circumdati</taxon>
    </lineage>
</organism>
<proteinExistence type="predicted"/>
<dbReference type="RefSeq" id="XP_024689808.1">
    <property type="nucleotide sequence ID" value="XM_024837729.1"/>
</dbReference>
<protein>
    <submittedName>
        <fullName evidence="1">Uncharacterized protein</fullName>
    </submittedName>
</protein>
<evidence type="ECO:0000313" key="1">
    <source>
        <dbReference type="EMBL" id="PKY01214.1"/>
    </source>
</evidence>
<dbReference type="OrthoDB" id="4368432at2759"/>
<sequence length="72" mass="7635">MFEGTLRHILDLSIVQQTSSPINASSSAQLITGIGFPLPDDSDLIREARFEYHFRRSAGVGSGGKDGGGKGD</sequence>
<dbReference type="Proteomes" id="UP000234254">
    <property type="component" value="Unassembled WGS sequence"/>
</dbReference>
<dbReference type="AlphaFoldDB" id="A0A2I1CUC4"/>
<dbReference type="EMBL" id="MSFM01000012">
    <property type="protein sequence ID" value="PKY01214.1"/>
    <property type="molecule type" value="Genomic_DNA"/>
</dbReference>
<gene>
    <name evidence="1" type="ORF">P168DRAFT_293037</name>
</gene>
<dbReference type="VEuPathDB" id="FungiDB:P168DRAFT_293037"/>
<keyword evidence="2" id="KW-1185">Reference proteome</keyword>